<reference evidence="2" key="1">
    <citation type="submission" date="2020-05" db="EMBL/GenBank/DDBJ databases">
        <authorList>
            <person name="Chiriac C."/>
            <person name="Salcher M."/>
            <person name="Ghai R."/>
            <person name="Kavagutti S V."/>
        </authorList>
    </citation>
    <scope>NUCLEOTIDE SEQUENCE</scope>
</reference>
<gene>
    <name evidence="2" type="ORF">UFOPK1413_00137</name>
</gene>
<name>A0A6J6AWJ7_9ZZZZ</name>
<dbReference type="AntiFam" id="ANF00080">
    <property type="entry name" value="Shadow ORF (opposite dnaE)"/>
</dbReference>
<evidence type="ECO:0000313" key="2">
    <source>
        <dbReference type="EMBL" id="CAB4531410.1"/>
    </source>
</evidence>
<dbReference type="AlphaFoldDB" id="A0A6J6AWJ7"/>
<proteinExistence type="predicted"/>
<protein>
    <submittedName>
        <fullName evidence="2">Unannotated protein</fullName>
    </submittedName>
</protein>
<organism evidence="2">
    <name type="scientific">freshwater metagenome</name>
    <dbReference type="NCBI Taxonomy" id="449393"/>
    <lineage>
        <taxon>unclassified sequences</taxon>
        <taxon>metagenomes</taxon>
        <taxon>ecological metagenomes</taxon>
    </lineage>
</organism>
<feature type="compositionally biased region" description="Basic and acidic residues" evidence="1">
    <location>
        <begin position="1"/>
        <end position="19"/>
    </location>
</feature>
<evidence type="ECO:0000256" key="1">
    <source>
        <dbReference type="SAM" id="MobiDB-lite"/>
    </source>
</evidence>
<accession>A0A6J6AWJ7</accession>
<dbReference type="EMBL" id="CAEZSG010000010">
    <property type="protein sequence ID" value="CAB4531410.1"/>
    <property type="molecule type" value="Genomic_DNA"/>
</dbReference>
<feature type="region of interest" description="Disordered" evidence="1">
    <location>
        <begin position="1"/>
        <end position="27"/>
    </location>
</feature>
<sequence length="134" mass="14682">MFNRIEVSDSHRESGERPCTRPATGPNADAIFAGPFHKVRDDEVITRESLARDHLDLVFCAFFDFRSESIGISIGQSGDNLALERRGLGVTLFDRELRHVAHRGVEFDVAPLGNKKGVVGGLGVVGEQRPHLGC</sequence>